<dbReference type="Proteomes" id="UP000244090">
    <property type="component" value="Unassembled WGS sequence"/>
</dbReference>
<gene>
    <name evidence="8" type="ORF">C8N46_102479</name>
</gene>
<sequence>MSLLYALLVGALAGWLAGSLMRGGGFGLLLNIILGIIGGVVAGWLFKEFNINWFSGMHHMLRDILQGAVGAVVVLFVAGLFKK</sequence>
<evidence type="ECO:0000256" key="5">
    <source>
        <dbReference type="ARBA" id="ARBA00022989"/>
    </source>
</evidence>
<dbReference type="RefSeq" id="WP_108114036.1">
    <property type="nucleotide sequence ID" value="NZ_QBKT01000002.1"/>
</dbReference>
<accession>A0A2T6C429</accession>
<keyword evidence="3" id="KW-1003">Cell membrane</keyword>
<organism evidence="8 9">
    <name type="scientific">Kordia periserrulae</name>
    <dbReference type="NCBI Taxonomy" id="701523"/>
    <lineage>
        <taxon>Bacteria</taxon>
        <taxon>Pseudomonadati</taxon>
        <taxon>Bacteroidota</taxon>
        <taxon>Flavobacteriia</taxon>
        <taxon>Flavobacteriales</taxon>
        <taxon>Flavobacteriaceae</taxon>
        <taxon>Kordia</taxon>
    </lineage>
</organism>
<keyword evidence="5 7" id="KW-1133">Transmembrane helix</keyword>
<dbReference type="AlphaFoldDB" id="A0A2T6C429"/>
<evidence type="ECO:0000313" key="8">
    <source>
        <dbReference type="EMBL" id="PTX63076.1"/>
    </source>
</evidence>
<evidence type="ECO:0000256" key="2">
    <source>
        <dbReference type="ARBA" id="ARBA00011006"/>
    </source>
</evidence>
<dbReference type="GO" id="GO:0005886">
    <property type="term" value="C:plasma membrane"/>
    <property type="evidence" value="ECO:0007669"/>
    <property type="project" value="UniProtKB-SubCell"/>
</dbReference>
<dbReference type="Pfam" id="PF04226">
    <property type="entry name" value="Transgly_assoc"/>
    <property type="match status" value="1"/>
</dbReference>
<reference evidence="8 9" key="1">
    <citation type="submission" date="2018-04" db="EMBL/GenBank/DDBJ databases">
        <title>Genomic Encyclopedia of Archaeal and Bacterial Type Strains, Phase II (KMG-II): from individual species to whole genera.</title>
        <authorList>
            <person name="Goeker M."/>
        </authorList>
    </citation>
    <scope>NUCLEOTIDE SEQUENCE [LARGE SCALE GENOMIC DNA]</scope>
    <source>
        <strain evidence="8 9">DSM 25731</strain>
    </source>
</reference>
<comment type="subcellular location">
    <subcellularLocation>
        <location evidence="1">Cell membrane</location>
        <topology evidence="1">Multi-pass membrane protein</topology>
    </subcellularLocation>
</comment>
<protein>
    <submittedName>
        <fullName evidence="8">Putative membrane protein YeaQ/YmgE (Transglycosylase-associated protein family)</fullName>
    </submittedName>
</protein>
<keyword evidence="9" id="KW-1185">Reference proteome</keyword>
<comment type="similarity">
    <text evidence="2">Belongs to the UPF0410 family.</text>
</comment>
<evidence type="ECO:0000256" key="6">
    <source>
        <dbReference type="ARBA" id="ARBA00023136"/>
    </source>
</evidence>
<dbReference type="EMBL" id="QBKT01000002">
    <property type="protein sequence ID" value="PTX63076.1"/>
    <property type="molecule type" value="Genomic_DNA"/>
</dbReference>
<proteinExistence type="inferred from homology"/>
<evidence type="ECO:0000256" key="3">
    <source>
        <dbReference type="ARBA" id="ARBA00022475"/>
    </source>
</evidence>
<evidence type="ECO:0000256" key="1">
    <source>
        <dbReference type="ARBA" id="ARBA00004651"/>
    </source>
</evidence>
<keyword evidence="6 7" id="KW-0472">Membrane</keyword>
<keyword evidence="4 7" id="KW-0812">Transmembrane</keyword>
<feature type="transmembrane region" description="Helical" evidence="7">
    <location>
        <begin position="23"/>
        <end position="44"/>
    </location>
</feature>
<name>A0A2T6C429_9FLAO</name>
<evidence type="ECO:0000313" key="9">
    <source>
        <dbReference type="Proteomes" id="UP000244090"/>
    </source>
</evidence>
<comment type="caution">
    <text evidence="8">The sequence shown here is derived from an EMBL/GenBank/DDBJ whole genome shotgun (WGS) entry which is preliminary data.</text>
</comment>
<evidence type="ECO:0000256" key="7">
    <source>
        <dbReference type="SAM" id="Phobius"/>
    </source>
</evidence>
<dbReference type="PANTHER" id="PTHR33884">
    <property type="entry name" value="UPF0410 PROTEIN YMGE"/>
    <property type="match status" value="1"/>
</dbReference>
<dbReference type="PANTHER" id="PTHR33884:SF3">
    <property type="entry name" value="UPF0410 PROTEIN YMGE"/>
    <property type="match status" value="1"/>
</dbReference>
<evidence type="ECO:0000256" key="4">
    <source>
        <dbReference type="ARBA" id="ARBA00022692"/>
    </source>
</evidence>
<feature type="transmembrane region" description="Helical" evidence="7">
    <location>
        <begin position="64"/>
        <end position="81"/>
    </location>
</feature>
<dbReference type="InterPro" id="IPR007341">
    <property type="entry name" value="Transgly_assoc"/>
</dbReference>